<comment type="caution">
    <text evidence="1">The sequence shown here is derived from an EMBL/GenBank/DDBJ whole genome shotgun (WGS) entry which is preliminary data.</text>
</comment>
<dbReference type="AlphaFoldDB" id="A0A166RAY6"/>
<gene>
    <name evidence="1" type="ORF">WY13_01561</name>
</gene>
<dbReference type="EMBL" id="LITT01000011">
    <property type="protein sequence ID" value="OAA90657.1"/>
    <property type="molecule type" value="Genomic_DNA"/>
</dbReference>
<organism evidence="1 2">
    <name type="scientific">Clostridium ljungdahlii</name>
    <dbReference type="NCBI Taxonomy" id="1538"/>
    <lineage>
        <taxon>Bacteria</taxon>
        <taxon>Bacillati</taxon>
        <taxon>Bacillota</taxon>
        <taxon>Clostridia</taxon>
        <taxon>Eubacteriales</taxon>
        <taxon>Clostridiaceae</taxon>
        <taxon>Clostridium</taxon>
    </lineage>
</organism>
<dbReference type="RefSeq" id="WP_156498990.1">
    <property type="nucleotide sequence ID" value="NZ_LITT01000011.1"/>
</dbReference>
<dbReference type="OrthoDB" id="1875136at2"/>
<name>A0A166RAY6_9CLOT</name>
<dbReference type="PATRIC" id="fig|1538.10.peg.474"/>
<protein>
    <submittedName>
        <fullName evidence="1">Uncharacterized protein</fullName>
    </submittedName>
</protein>
<evidence type="ECO:0000313" key="2">
    <source>
        <dbReference type="Proteomes" id="UP000077407"/>
    </source>
</evidence>
<dbReference type="Proteomes" id="UP000077407">
    <property type="component" value="Unassembled WGS sequence"/>
</dbReference>
<proteinExistence type="predicted"/>
<evidence type="ECO:0000313" key="1">
    <source>
        <dbReference type="EMBL" id="OAA90657.1"/>
    </source>
</evidence>
<sequence length="51" mass="5630">MICIYDKKTTKGNFDNNSHRSYGELKQQHIVPASSHTLLSEAVAKTPTGLV</sequence>
<accession>A0A166RAY6</accession>
<reference evidence="1 2" key="1">
    <citation type="journal article" date="2015" name="Biotechnol. Bioeng.">
        <title>Genome sequence and phenotypic characterization of Caulobacter segnis.</title>
        <authorList>
            <person name="Patel S."/>
            <person name="Fletcher B."/>
            <person name="Scott D.C."/>
            <person name="Ely B."/>
        </authorList>
    </citation>
    <scope>NUCLEOTIDE SEQUENCE [LARGE SCALE GENOMIC DNA]</scope>
    <source>
        <strain evidence="1 2">ERI-2</strain>
    </source>
</reference>